<proteinExistence type="predicted"/>
<protein>
    <recommendedName>
        <fullName evidence="4">Late embryogenesis abundant protein LEA-2 subgroup domain-containing protein</fullName>
    </recommendedName>
</protein>
<organism evidence="2 3">
    <name type="scientific">Brachyspira pilosicoli P43/6/78</name>
    <dbReference type="NCBI Taxonomy" id="1042417"/>
    <lineage>
        <taxon>Bacteria</taxon>
        <taxon>Pseudomonadati</taxon>
        <taxon>Spirochaetota</taxon>
        <taxon>Spirochaetia</taxon>
        <taxon>Brachyspirales</taxon>
        <taxon>Brachyspiraceae</taxon>
        <taxon>Brachyspira</taxon>
    </lineage>
</organism>
<keyword evidence="1" id="KW-0732">Signal</keyword>
<dbReference type="SUPFAM" id="SSF117070">
    <property type="entry name" value="LEA14-like"/>
    <property type="match status" value="1"/>
</dbReference>
<dbReference type="Gene3D" id="2.60.40.1820">
    <property type="match status" value="1"/>
</dbReference>
<dbReference type="GeneID" id="56440221"/>
<dbReference type="PROSITE" id="PS51257">
    <property type="entry name" value="PROKAR_LIPOPROTEIN"/>
    <property type="match status" value="1"/>
</dbReference>
<evidence type="ECO:0000256" key="1">
    <source>
        <dbReference type="SAM" id="SignalP"/>
    </source>
</evidence>
<keyword evidence="3" id="KW-1185">Reference proteome</keyword>
<dbReference type="AlphaFoldDB" id="A0A3B6W0P0"/>
<sequence>MKNIKKISIVLISLLFVLSSCETLQNTAKEITREYIEENKPEIKVKKASISSITFKDITLDVLLNIKNNFPFELPLERIDVELINTDNKVFATANTVQTLKIASKQSEDVNMEFNAKYIDVFTTAFGSIKNKNFKCSAKITLTFTIQNMKFQIPYTKELTFIE</sequence>
<evidence type="ECO:0000313" key="2">
    <source>
        <dbReference type="EMBL" id="AGA66617.1"/>
    </source>
</evidence>
<dbReference type="KEGG" id="bpip:BPP43_06915"/>
<dbReference type="EMBL" id="CP002873">
    <property type="protein sequence ID" value="AGA66617.1"/>
    <property type="molecule type" value="Genomic_DNA"/>
</dbReference>
<dbReference type="RefSeq" id="WP_013244591.1">
    <property type="nucleotide sequence ID" value="NC_019908.1"/>
</dbReference>
<feature type="chain" id="PRO_5017198371" description="Late embryogenesis abundant protein LEA-2 subgroup domain-containing protein" evidence="1">
    <location>
        <begin position="29"/>
        <end position="163"/>
    </location>
</feature>
<evidence type="ECO:0008006" key="4">
    <source>
        <dbReference type="Google" id="ProtNLM"/>
    </source>
</evidence>
<accession>A0A3B6W0P0</accession>
<reference evidence="2 3" key="1">
    <citation type="journal article" date="2013" name="Genome Announc.">
        <title>Complete Genome Sequence of the Porcine Strain Brachyspira pilosicoli P43/6/78(T.).</title>
        <authorList>
            <person name="Lin C."/>
            <person name="den Bakker H.C."/>
            <person name="Suzuki H."/>
            <person name="Lefebure T."/>
            <person name="Ponnala L."/>
            <person name="Sun Q."/>
            <person name="Stanhope M.J."/>
            <person name="Wiedmann M."/>
            <person name="Duhamel G.E."/>
        </authorList>
    </citation>
    <scope>NUCLEOTIDE SEQUENCE [LARGE SCALE GENOMIC DNA]</scope>
    <source>
        <strain evidence="2 3">P43/6/78</strain>
    </source>
</reference>
<dbReference type="Proteomes" id="UP000010793">
    <property type="component" value="Chromosome"/>
</dbReference>
<name>A0A3B6W0P0_BRAPL</name>
<gene>
    <name evidence="2" type="ORF">BPP43_06915</name>
</gene>
<feature type="signal peptide" evidence="1">
    <location>
        <begin position="1"/>
        <end position="28"/>
    </location>
</feature>
<evidence type="ECO:0000313" key="3">
    <source>
        <dbReference type="Proteomes" id="UP000010793"/>
    </source>
</evidence>